<dbReference type="Gene3D" id="3.40.50.1390">
    <property type="entry name" value="Resolvase, N-terminal catalytic domain"/>
    <property type="match status" value="1"/>
</dbReference>
<dbReference type="AlphaFoldDB" id="A0A7X9ZHW8"/>
<evidence type="ECO:0000313" key="3">
    <source>
        <dbReference type="EMBL" id="NMK98680.1"/>
    </source>
</evidence>
<accession>A0A7X9ZHW8</accession>
<evidence type="ECO:0000313" key="2">
    <source>
        <dbReference type="EMBL" id="NMK55351.1"/>
    </source>
</evidence>
<evidence type="ECO:0000313" key="5">
    <source>
        <dbReference type="Proteomes" id="UP000550736"/>
    </source>
</evidence>
<name>A0A7X9ZHW8_STACP</name>
<organism evidence="3 5">
    <name type="scientific">Staphylococcus capitis</name>
    <dbReference type="NCBI Taxonomy" id="29388"/>
    <lineage>
        <taxon>Bacteria</taxon>
        <taxon>Bacillati</taxon>
        <taxon>Bacillota</taxon>
        <taxon>Bacilli</taxon>
        <taxon>Bacillales</taxon>
        <taxon>Staphylococcaceae</taxon>
        <taxon>Staphylococcus</taxon>
    </lineage>
</organism>
<dbReference type="Proteomes" id="UP000538955">
    <property type="component" value="Unassembled WGS sequence"/>
</dbReference>
<dbReference type="PROSITE" id="PS51736">
    <property type="entry name" value="RECOMBINASES_3"/>
    <property type="match status" value="1"/>
</dbReference>
<gene>
    <name evidence="3" type="ORF">HHM13_11490</name>
    <name evidence="2" type="ORF">HHM24_11570</name>
</gene>
<dbReference type="GO" id="GO:0000150">
    <property type="term" value="F:DNA strand exchange activity"/>
    <property type="evidence" value="ECO:0007669"/>
    <property type="project" value="InterPro"/>
</dbReference>
<keyword evidence="4" id="KW-1185">Reference proteome</keyword>
<proteinExistence type="predicted"/>
<reference evidence="4 5" key="1">
    <citation type="submission" date="2020-04" db="EMBL/GenBank/DDBJ databases">
        <title>The Epidemiology and Molecular Characteristics of Linezolid-Resistant Staphylococcus capitis in Huashan Hospital, Shanghai.</title>
        <authorList>
            <person name="Ding L."/>
            <person name="Li P."/>
            <person name="Yang Y."/>
            <person name="Lin D."/>
            <person name="Xu X."/>
        </authorList>
    </citation>
    <scope>NUCLEOTIDE SEQUENCE [LARGE SCALE GENOMIC DNA]</scope>
    <source>
        <strain evidence="3 5">12-86</strain>
        <strain evidence="2 4">17-84</strain>
    </source>
</reference>
<feature type="domain" description="Resolvase/invertase-type recombinase catalytic" evidence="1">
    <location>
        <begin position="1"/>
        <end position="69"/>
    </location>
</feature>
<evidence type="ECO:0000259" key="1">
    <source>
        <dbReference type="PROSITE" id="PS51736"/>
    </source>
</evidence>
<dbReference type="EMBL" id="JABBLX010000055">
    <property type="protein sequence ID" value="NMK98680.1"/>
    <property type="molecule type" value="Genomic_DNA"/>
</dbReference>
<dbReference type="EMBL" id="JABBMI010000091">
    <property type="protein sequence ID" value="NMK55351.1"/>
    <property type="molecule type" value="Genomic_DNA"/>
</dbReference>
<sequence>MCVQKLNKESMFTKKLVSGSKSKRPSLDKAIEIARSRDTIIFWRLDRLGCNMEDLITLVKELNERIIIK</sequence>
<dbReference type="Pfam" id="PF00239">
    <property type="entry name" value="Resolvase"/>
    <property type="match status" value="1"/>
</dbReference>
<dbReference type="InterPro" id="IPR006119">
    <property type="entry name" value="Resolv_N"/>
</dbReference>
<comment type="caution">
    <text evidence="3">The sequence shown here is derived from an EMBL/GenBank/DDBJ whole genome shotgun (WGS) entry which is preliminary data.</text>
</comment>
<dbReference type="Proteomes" id="UP000550736">
    <property type="component" value="Unassembled WGS sequence"/>
</dbReference>
<evidence type="ECO:0000313" key="4">
    <source>
        <dbReference type="Proteomes" id="UP000538955"/>
    </source>
</evidence>
<dbReference type="InterPro" id="IPR036162">
    <property type="entry name" value="Resolvase-like_N_sf"/>
</dbReference>
<protein>
    <submittedName>
        <fullName evidence="3">Recombinase family protein</fullName>
    </submittedName>
</protein>
<dbReference type="SUPFAM" id="SSF53041">
    <property type="entry name" value="Resolvase-like"/>
    <property type="match status" value="1"/>
</dbReference>
<dbReference type="GO" id="GO:0003677">
    <property type="term" value="F:DNA binding"/>
    <property type="evidence" value="ECO:0007669"/>
    <property type="project" value="InterPro"/>
</dbReference>